<protein>
    <submittedName>
        <fullName evidence="2">Unannotated protein</fullName>
    </submittedName>
</protein>
<evidence type="ECO:0000313" key="2">
    <source>
        <dbReference type="EMBL" id="CAB4851398.1"/>
    </source>
</evidence>
<feature type="transmembrane region" description="Helical" evidence="1">
    <location>
        <begin position="7"/>
        <end position="29"/>
    </location>
</feature>
<dbReference type="EMBL" id="CAFBPU010000034">
    <property type="protein sequence ID" value="CAB5036142.1"/>
    <property type="molecule type" value="Genomic_DNA"/>
</dbReference>
<dbReference type="GO" id="GO:0016020">
    <property type="term" value="C:membrane"/>
    <property type="evidence" value="ECO:0007669"/>
    <property type="project" value="InterPro"/>
</dbReference>
<sequence>MLTSARWIGLTLTALAVIVAFGGLSWWQWERAQRDEPGVVAPVAASEIFLAGQVLADASYGTRVEITGVYDRAHQLLVRRGPATFWIVTTLRPESGAAVAIARGIVSSPQDPSVSDVPAGVVTVAGVAQPFEGDPGTPSTLPSGQADRLTEAALALPYSAASGWIALESQTPRAARALPSVPAAYGQGSTSSLRLQNAMYAIQWILFAAFVVFFWARMLRFEVRGVTTAPPAAPSSPVREVY</sequence>
<evidence type="ECO:0000256" key="1">
    <source>
        <dbReference type="SAM" id="Phobius"/>
    </source>
</evidence>
<dbReference type="Pfam" id="PF02104">
    <property type="entry name" value="SURF1"/>
    <property type="match status" value="1"/>
</dbReference>
<dbReference type="AlphaFoldDB" id="A0A6J7C3Z3"/>
<dbReference type="InterPro" id="IPR002994">
    <property type="entry name" value="Surf1/Shy1"/>
</dbReference>
<keyword evidence="1" id="KW-0472">Membrane</keyword>
<keyword evidence="1" id="KW-1133">Transmembrane helix</keyword>
<feature type="transmembrane region" description="Helical" evidence="1">
    <location>
        <begin position="198"/>
        <end position="216"/>
    </location>
</feature>
<dbReference type="EMBL" id="CAFBIZ010000169">
    <property type="protein sequence ID" value="CAB4851398.1"/>
    <property type="molecule type" value="Genomic_DNA"/>
</dbReference>
<organism evidence="2">
    <name type="scientific">freshwater metagenome</name>
    <dbReference type="NCBI Taxonomy" id="449393"/>
    <lineage>
        <taxon>unclassified sequences</taxon>
        <taxon>metagenomes</taxon>
        <taxon>ecological metagenomes</taxon>
    </lineage>
</organism>
<keyword evidence="1" id="KW-0812">Transmembrane</keyword>
<name>A0A6J7C3Z3_9ZZZZ</name>
<evidence type="ECO:0000313" key="3">
    <source>
        <dbReference type="EMBL" id="CAB5036142.1"/>
    </source>
</evidence>
<accession>A0A6J7C3Z3</accession>
<proteinExistence type="predicted"/>
<reference evidence="2" key="1">
    <citation type="submission" date="2020-05" db="EMBL/GenBank/DDBJ databases">
        <authorList>
            <person name="Chiriac C."/>
            <person name="Salcher M."/>
            <person name="Ghai R."/>
            <person name="Kavagutti S V."/>
        </authorList>
    </citation>
    <scope>NUCLEOTIDE SEQUENCE</scope>
</reference>
<gene>
    <name evidence="2" type="ORF">UFOPK3268_01239</name>
    <name evidence="3" type="ORF">UFOPK4150_01603</name>
</gene>